<gene>
    <name evidence="15" type="ORF">TraAM80_07048</name>
</gene>
<reference evidence="15 16" key="1">
    <citation type="journal article" date="2018" name="BMC Genomics">
        <title>Genomic comparison of Trypanosoma conorhini and Trypanosoma rangeli to Trypanosoma cruzi strains of high and low virulence.</title>
        <authorList>
            <person name="Bradwell K.R."/>
            <person name="Koparde V.N."/>
            <person name="Matveyev A.V."/>
            <person name="Serrano M.G."/>
            <person name="Alves J.M."/>
            <person name="Parikh H."/>
            <person name="Huang B."/>
            <person name="Lee V."/>
            <person name="Espinosa-Alvarez O."/>
            <person name="Ortiz P.A."/>
            <person name="Costa-Martins A.G."/>
            <person name="Teixeira M.M."/>
            <person name="Buck G.A."/>
        </authorList>
    </citation>
    <scope>NUCLEOTIDE SEQUENCE [LARGE SCALE GENOMIC DNA]</scope>
    <source>
        <strain evidence="15 16">AM80</strain>
    </source>
</reference>
<dbReference type="PANTHER" id="PTHR10412">
    <property type="entry name" value="MANNOSYL-OLIGOSACCHARIDE GLUCOSIDASE"/>
    <property type="match status" value="1"/>
</dbReference>
<evidence type="ECO:0000256" key="7">
    <source>
        <dbReference type="ARBA" id="ARBA00022989"/>
    </source>
</evidence>
<evidence type="ECO:0000256" key="2">
    <source>
        <dbReference type="ARBA" id="ARBA00010833"/>
    </source>
</evidence>
<evidence type="ECO:0000256" key="1">
    <source>
        <dbReference type="ARBA" id="ARBA00004648"/>
    </source>
</evidence>
<dbReference type="GO" id="GO:0004573">
    <property type="term" value="F:Glc3Man9GlcNAc2 oligosaccharide glucosidase activity"/>
    <property type="evidence" value="ECO:0007669"/>
    <property type="project" value="UniProtKB-UniRule"/>
</dbReference>
<dbReference type="InterPro" id="IPR031631">
    <property type="entry name" value="Glyco_hydro_63N"/>
</dbReference>
<dbReference type="InterPro" id="IPR012341">
    <property type="entry name" value="6hp_glycosidase-like_sf"/>
</dbReference>
<evidence type="ECO:0000256" key="6">
    <source>
        <dbReference type="ARBA" id="ARBA00022968"/>
    </source>
</evidence>
<comment type="catalytic activity">
    <reaction evidence="12">
        <text>N(4)-(alpha-D-Glc-(1-&gt;2)-alpha-D-Glc-(1-&gt;3)-alpha-D-Glc-(1-&gt;3)-alpha-D-Man-(1-&gt;2)-alpha-D-Man-(1-&gt;2)-alpha-D-Man-(1-&gt;3)-[alpha-D-Man-(1-&gt;2)-alpha-D-Man-(1-&gt;3)-[alpha-D-Man-(1-&gt;2)-alpha-D-Man-(1-&gt;6)]-alpha-D-Man-(1-&gt;6)]-beta-D-Man-(1-&gt;4)-beta-D-GlcNAc-(1-&gt;4)-beta-D-GlcNAc)-L-asparaginyl-[protein] + H2O = N(4)-(alpha-D-Glc-(1-&gt;3)-alpha-D-Glc-(1-&gt;3)-alpha-D-Man-(1-&gt;2)-alpha-D-Man-(1-&gt;2)-alpha-D-Man-(1-&gt;3)-[alpha-D-Man-(1-&gt;2)-alpha-D-Man-(1-&gt;3)-[alpha-D-Man-(1-&gt;2)-alpha-D-Man-(1-&gt;6)]-alpha-D-Man-(1-&gt;6)]-beta-D-Man-(1-&gt;4)-beta-D-GlcNAc-(1-&gt;4)-beta-D-GlcNAc)-L-asparaginyl-[protein] + beta-D-glucose</text>
        <dbReference type="Rhea" id="RHEA:55988"/>
        <dbReference type="Rhea" id="RHEA-COMP:12806"/>
        <dbReference type="Rhea" id="RHEA-COMP:14355"/>
        <dbReference type="ChEBI" id="CHEBI:15377"/>
        <dbReference type="ChEBI" id="CHEBI:15903"/>
        <dbReference type="ChEBI" id="CHEBI:59082"/>
        <dbReference type="ChEBI" id="CHEBI:132537"/>
        <dbReference type="EC" id="3.2.1.106"/>
    </reaction>
</comment>
<comment type="similarity">
    <text evidence="2 12">Belongs to the glycosyl hydrolase 63 family.</text>
</comment>
<evidence type="ECO:0000256" key="11">
    <source>
        <dbReference type="ARBA" id="ARBA00038888"/>
    </source>
</evidence>
<evidence type="ECO:0000256" key="4">
    <source>
        <dbReference type="ARBA" id="ARBA00022801"/>
    </source>
</evidence>
<keyword evidence="16" id="KW-1185">Reference proteome</keyword>
<comment type="caution">
    <text evidence="15">The sequence shown here is derived from an EMBL/GenBank/DDBJ whole genome shotgun (WGS) entry which is preliminary data.</text>
</comment>
<protein>
    <recommendedName>
        <fullName evidence="11 12">Mannosyl-oligosaccharide glucosidase</fullName>
        <ecNumber evidence="11 12">3.2.1.106</ecNumber>
    </recommendedName>
</protein>
<dbReference type="Gene3D" id="1.50.10.10">
    <property type="match status" value="1"/>
</dbReference>
<evidence type="ECO:0000256" key="10">
    <source>
        <dbReference type="ARBA" id="ARBA00023295"/>
    </source>
</evidence>
<dbReference type="GO" id="GO:0006487">
    <property type="term" value="P:protein N-linked glycosylation"/>
    <property type="evidence" value="ECO:0007669"/>
    <property type="project" value="UniProtKB-UniRule"/>
</dbReference>
<feature type="non-terminal residue" evidence="15">
    <location>
        <position position="773"/>
    </location>
</feature>
<evidence type="ECO:0000259" key="14">
    <source>
        <dbReference type="Pfam" id="PF16923"/>
    </source>
</evidence>
<dbReference type="AlphaFoldDB" id="A0A3R7LQE3"/>
<accession>A0A3R7LQE3</accession>
<dbReference type="InterPro" id="IPR038518">
    <property type="entry name" value="Glyco_hydro_63N_sf"/>
</dbReference>
<proteinExistence type="inferred from homology"/>
<dbReference type="RefSeq" id="XP_029236304.1">
    <property type="nucleotide sequence ID" value="XM_029383861.1"/>
</dbReference>
<sequence>MRDRRPLLAGNAANQKTALANTLKKDTRRRVDEESSQVGTIKATLSCILFFLVLLGLPMGIIYYFTPFFVVENLGCRVVDKLWGDDTVRALEAGYRRHKASPPRFPSLEYNKTMLWGTYEPGLLFAMKTRTPKPVYVGIAWYDVAGLHPVRHRLVDVLSLERRQGSNGGAISDEKADKFEAAWALHDGVHYGRLFVQDGPAKMQIEFLKSPSGDSWHVRTHGHMDGAEPVEFVVYVVNGGGALELEPTSADGSWDAKIKSEFEDAEGRREGFSLHIHDDHNPVFAATPWKVDGWASTEDEFLRDVNFRSPLLSAQPHKMGPSGVGPHNVMVFRKRYASDFRVELSMRHAMHLGADGQDEAEHRLFKAAYEALTTCQLTNVFRTREKEALSQMRKMFTPWRTGSHLNLKLYINRARRLLSGALGAWGFWHGRYLYVDPSVTALLDAQGKATKVQSDEQLRVALSDVSAFGAVTSRVGSAYGDMTMTGYHLLFLIHWNREWTKEAIASWLVGAQDASSGFIPHLATFTAASRAFAPPSARYQHLSFAAPPTILLAIPQLLRSCEGAASEKKFFELILPSLRRWRSWFHKTQSSEESAMSLEALVAAEAEKVSVNKTPPGYRWRSRDNYRIPSSGMPDYPRHACPGQHGLGAHVDLFSWVALLSSIISDIELYLGLPETVPKRLWLGWLDAVHWDARHQRYADRAGCSADSFSPYVGYANLYPLLLGILDNKERALKVIELAKAELMTQYGMMSVSYASVRAARHAGLRHDNRWMG</sequence>
<dbReference type="PANTHER" id="PTHR10412:SF11">
    <property type="entry name" value="MANNOSYL-OLIGOSACCHARIDE GLUCOSIDASE"/>
    <property type="match status" value="1"/>
</dbReference>
<keyword evidence="7 12" id="KW-1133">Transmembrane helix</keyword>
<evidence type="ECO:0000256" key="9">
    <source>
        <dbReference type="ARBA" id="ARBA00023180"/>
    </source>
</evidence>
<keyword evidence="9" id="KW-0325">Glycoprotein</keyword>
<dbReference type="OrthoDB" id="410058at2759"/>
<keyword evidence="3 12" id="KW-0812">Transmembrane</keyword>
<dbReference type="OMA" id="IHLDLRC"/>
<dbReference type="GO" id="GO:0009311">
    <property type="term" value="P:oligosaccharide metabolic process"/>
    <property type="evidence" value="ECO:0007669"/>
    <property type="project" value="UniProtKB-UniRule"/>
</dbReference>
<evidence type="ECO:0000313" key="16">
    <source>
        <dbReference type="Proteomes" id="UP000283634"/>
    </source>
</evidence>
<keyword evidence="4 12" id="KW-0378">Hydrolase</keyword>
<dbReference type="Pfam" id="PF16923">
    <property type="entry name" value="Glyco_hydro_63N"/>
    <property type="match status" value="1"/>
</dbReference>
<keyword evidence="5 12" id="KW-0256">Endoplasmic reticulum</keyword>
<keyword evidence="10 12" id="KW-0326">Glycosidase</keyword>
<dbReference type="GeneID" id="40330981"/>
<keyword evidence="6" id="KW-0735">Signal-anchor</keyword>
<dbReference type="InterPro" id="IPR031335">
    <property type="entry name" value="Glyco_hydro_63_C"/>
</dbReference>
<feature type="transmembrane region" description="Helical" evidence="12">
    <location>
        <begin position="43"/>
        <end position="65"/>
    </location>
</feature>
<dbReference type="EC" id="3.2.1.106" evidence="11 12"/>
<comment type="function">
    <text evidence="12">Cleaves the distal alpha 1,2-linked glucose residue from the Glc(3)Man(9)GlcNAc(2) oligosaccharide precursor.</text>
</comment>
<feature type="domain" description="Glycosyl hydrolase family 63 C-terminal" evidence="13">
    <location>
        <begin position="410"/>
        <end position="771"/>
    </location>
</feature>
<keyword evidence="8 12" id="KW-0472">Membrane</keyword>
<dbReference type="Proteomes" id="UP000283634">
    <property type="component" value="Unassembled WGS sequence"/>
</dbReference>
<dbReference type="InterPro" id="IPR004888">
    <property type="entry name" value="Glycoside_hydrolase_63"/>
</dbReference>
<dbReference type="GO" id="GO:0005789">
    <property type="term" value="C:endoplasmic reticulum membrane"/>
    <property type="evidence" value="ECO:0007669"/>
    <property type="project" value="UniProtKB-SubCell"/>
</dbReference>
<feature type="domain" description="Glycosyl hydrolase family 63 N-terminal" evidence="14">
    <location>
        <begin position="113"/>
        <end position="279"/>
    </location>
</feature>
<comment type="subcellular location">
    <subcellularLocation>
        <location evidence="1 12">Endoplasmic reticulum membrane</location>
        <topology evidence="1 12">Single-pass type II membrane protein</topology>
    </subcellularLocation>
</comment>
<evidence type="ECO:0000256" key="5">
    <source>
        <dbReference type="ARBA" id="ARBA00022824"/>
    </source>
</evidence>
<evidence type="ECO:0000256" key="12">
    <source>
        <dbReference type="RuleBase" id="RU368089"/>
    </source>
</evidence>
<dbReference type="Gene3D" id="2.70.98.110">
    <property type="entry name" value="Glycosyl hydrolase family 63, N-terminal domain"/>
    <property type="match status" value="1"/>
</dbReference>
<dbReference type="InterPro" id="IPR008928">
    <property type="entry name" value="6-hairpin_glycosidase_sf"/>
</dbReference>
<dbReference type="EMBL" id="MKGL01000276">
    <property type="protein sequence ID" value="RNF01397.1"/>
    <property type="molecule type" value="Genomic_DNA"/>
</dbReference>
<organism evidence="15 16">
    <name type="scientific">Trypanosoma rangeli</name>
    <dbReference type="NCBI Taxonomy" id="5698"/>
    <lineage>
        <taxon>Eukaryota</taxon>
        <taxon>Discoba</taxon>
        <taxon>Euglenozoa</taxon>
        <taxon>Kinetoplastea</taxon>
        <taxon>Metakinetoplastina</taxon>
        <taxon>Trypanosomatida</taxon>
        <taxon>Trypanosomatidae</taxon>
        <taxon>Trypanosoma</taxon>
        <taxon>Herpetosoma</taxon>
    </lineage>
</organism>
<evidence type="ECO:0000313" key="15">
    <source>
        <dbReference type="EMBL" id="RNF01397.1"/>
    </source>
</evidence>
<evidence type="ECO:0000256" key="3">
    <source>
        <dbReference type="ARBA" id="ARBA00022692"/>
    </source>
</evidence>
<evidence type="ECO:0000256" key="8">
    <source>
        <dbReference type="ARBA" id="ARBA00023136"/>
    </source>
</evidence>
<dbReference type="Pfam" id="PF03200">
    <property type="entry name" value="Glyco_hydro_63"/>
    <property type="match status" value="1"/>
</dbReference>
<dbReference type="VEuPathDB" id="TriTrypDB:TRSC58_02751"/>
<evidence type="ECO:0000259" key="13">
    <source>
        <dbReference type="Pfam" id="PF03200"/>
    </source>
</evidence>
<name>A0A3R7LQE3_TRYRA</name>
<dbReference type="SUPFAM" id="SSF48208">
    <property type="entry name" value="Six-hairpin glycosidases"/>
    <property type="match status" value="1"/>
</dbReference>